<dbReference type="EMBL" id="GBXM01057471">
    <property type="protein sequence ID" value="JAH51106.1"/>
    <property type="molecule type" value="Transcribed_RNA"/>
</dbReference>
<organism evidence="1">
    <name type="scientific">Anguilla anguilla</name>
    <name type="common">European freshwater eel</name>
    <name type="synonym">Muraena anguilla</name>
    <dbReference type="NCBI Taxonomy" id="7936"/>
    <lineage>
        <taxon>Eukaryota</taxon>
        <taxon>Metazoa</taxon>
        <taxon>Chordata</taxon>
        <taxon>Craniata</taxon>
        <taxon>Vertebrata</taxon>
        <taxon>Euteleostomi</taxon>
        <taxon>Actinopterygii</taxon>
        <taxon>Neopterygii</taxon>
        <taxon>Teleostei</taxon>
        <taxon>Anguilliformes</taxon>
        <taxon>Anguillidae</taxon>
        <taxon>Anguilla</taxon>
    </lineage>
</organism>
<evidence type="ECO:0000313" key="1">
    <source>
        <dbReference type="EMBL" id="JAH51106.1"/>
    </source>
</evidence>
<reference evidence="1" key="1">
    <citation type="submission" date="2014-11" db="EMBL/GenBank/DDBJ databases">
        <authorList>
            <person name="Amaro Gonzalez C."/>
        </authorList>
    </citation>
    <scope>NUCLEOTIDE SEQUENCE</scope>
</reference>
<sequence>MQIFEQAHMDRVVS</sequence>
<reference evidence="1" key="2">
    <citation type="journal article" date="2015" name="Fish Shellfish Immunol.">
        <title>Early steps in the European eel (Anguilla anguilla)-Vibrio vulnificus interaction in the gills: Role of the RtxA13 toxin.</title>
        <authorList>
            <person name="Callol A."/>
            <person name="Pajuelo D."/>
            <person name="Ebbesson L."/>
            <person name="Teles M."/>
            <person name="MacKenzie S."/>
            <person name="Amaro C."/>
        </authorList>
    </citation>
    <scope>NUCLEOTIDE SEQUENCE</scope>
</reference>
<protein>
    <submittedName>
        <fullName evidence="1">Uncharacterized protein</fullName>
    </submittedName>
</protein>
<proteinExistence type="predicted"/>
<name>A0A0E9TBX3_ANGAN</name>
<accession>A0A0E9TBX3</accession>